<dbReference type="STRING" id="1134406.ADN00_10330"/>
<dbReference type="EMBL" id="LGCL01000024">
    <property type="protein sequence ID" value="KPL77070.1"/>
    <property type="molecule type" value="Genomic_DNA"/>
</dbReference>
<evidence type="ECO:0000256" key="5">
    <source>
        <dbReference type="ARBA" id="ARBA00022801"/>
    </source>
</evidence>
<organism evidence="10 11">
    <name type="scientific">Ornatilinea apprima</name>
    <dbReference type="NCBI Taxonomy" id="1134406"/>
    <lineage>
        <taxon>Bacteria</taxon>
        <taxon>Bacillati</taxon>
        <taxon>Chloroflexota</taxon>
        <taxon>Anaerolineae</taxon>
        <taxon>Anaerolineales</taxon>
        <taxon>Anaerolineaceae</taxon>
        <taxon>Ornatilinea</taxon>
    </lineage>
</organism>
<evidence type="ECO:0000256" key="8">
    <source>
        <dbReference type="RuleBase" id="RU361140"/>
    </source>
</evidence>
<evidence type="ECO:0000259" key="9">
    <source>
        <dbReference type="Pfam" id="PF00905"/>
    </source>
</evidence>
<dbReference type="GO" id="GO:0046677">
    <property type="term" value="P:response to antibiotic"/>
    <property type="evidence" value="ECO:0007669"/>
    <property type="project" value="UniProtKB-UniRule"/>
</dbReference>
<feature type="modified residue" description="N6-carboxylysine" evidence="7">
    <location>
        <position position="59"/>
    </location>
</feature>
<dbReference type="AlphaFoldDB" id="A0A0P6X5D5"/>
<dbReference type="InterPro" id="IPR012338">
    <property type="entry name" value="Beta-lactam/transpept-like"/>
</dbReference>
<dbReference type="Proteomes" id="UP000050417">
    <property type="component" value="Unassembled WGS sequence"/>
</dbReference>
<protein>
    <recommendedName>
        <fullName evidence="3 8">Beta-lactamase</fullName>
        <ecNumber evidence="3 8">3.5.2.6</ecNumber>
    </recommendedName>
</protein>
<sequence length="254" mass="28017">MPVTAGSPPTPVAYTMPELAIYFEGFEGAFVLYDPAQNRLLRYNPRGGAARYLPASTFKILNSLIGLETGVIADEHDVIAWDGTPQPVDSWNQDHTLESAIQNSVVWYYQALARRVGEERMRQWVEAAGYGNADISGVIDTFWLEGALRISADEQVDFLRRFYDGELPFSARSVEIVKKILVLEEGEGYRLSGKTGSVVRSVEYVGWFVGYLEIDGQVYFFATNIHGSQAAANGVKAQAITRAILQGLGLLPAD</sequence>
<keyword evidence="4" id="KW-0732">Signal</keyword>
<dbReference type="SUPFAM" id="SSF56601">
    <property type="entry name" value="beta-lactamase/transpeptidase-like"/>
    <property type="match status" value="1"/>
</dbReference>
<accession>A0A0P6X5D5</accession>
<feature type="domain" description="Penicillin-binding protein transpeptidase" evidence="9">
    <location>
        <begin position="48"/>
        <end position="246"/>
    </location>
</feature>
<dbReference type="InterPro" id="IPR050515">
    <property type="entry name" value="Beta-lactam/transpept"/>
</dbReference>
<evidence type="ECO:0000256" key="1">
    <source>
        <dbReference type="ARBA" id="ARBA00001526"/>
    </source>
</evidence>
<evidence type="ECO:0000256" key="2">
    <source>
        <dbReference type="ARBA" id="ARBA00007898"/>
    </source>
</evidence>
<evidence type="ECO:0000256" key="3">
    <source>
        <dbReference type="ARBA" id="ARBA00012865"/>
    </source>
</evidence>
<dbReference type="GO" id="GO:0008658">
    <property type="term" value="F:penicillin binding"/>
    <property type="evidence" value="ECO:0007669"/>
    <property type="project" value="InterPro"/>
</dbReference>
<keyword evidence="6 8" id="KW-0046">Antibiotic resistance</keyword>
<evidence type="ECO:0000256" key="6">
    <source>
        <dbReference type="ARBA" id="ARBA00023251"/>
    </source>
</evidence>
<proteinExistence type="inferred from homology"/>
<dbReference type="PATRIC" id="fig|1134406.4.peg.2532"/>
<dbReference type="EC" id="3.5.2.6" evidence="3 8"/>
<dbReference type="Pfam" id="PF00905">
    <property type="entry name" value="Transpeptidase"/>
    <property type="match status" value="1"/>
</dbReference>
<dbReference type="PANTHER" id="PTHR30627:SF6">
    <property type="entry name" value="BETA-LACTAMASE YBXI-RELATED"/>
    <property type="match status" value="1"/>
</dbReference>
<dbReference type="GO" id="GO:0005886">
    <property type="term" value="C:plasma membrane"/>
    <property type="evidence" value="ECO:0007669"/>
    <property type="project" value="TreeGrafter"/>
</dbReference>
<dbReference type="NCBIfam" id="NF012161">
    <property type="entry name" value="bla_class_D_main"/>
    <property type="match status" value="1"/>
</dbReference>
<comment type="catalytic activity">
    <reaction evidence="1 8">
        <text>a beta-lactam + H2O = a substituted beta-amino acid</text>
        <dbReference type="Rhea" id="RHEA:20401"/>
        <dbReference type="ChEBI" id="CHEBI:15377"/>
        <dbReference type="ChEBI" id="CHEBI:35627"/>
        <dbReference type="ChEBI" id="CHEBI:140347"/>
        <dbReference type="EC" id="3.5.2.6"/>
    </reaction>
</comment>
<dbReference type="GO" id="GO:0017001">
    <property type="term" value="P:antibiotic catabolic process"/>
    <property type="evidence" value="ECO:0007669"/>
    <property type="project" value="InterPro"/>
</dbReference>
<dbReference type="GO" id="GO:0008800">
    <property type="term" value="F:beta-lactamase activity"/>
    <property type="evidence" value="ECO:0007669"/>
    <property type="project" value="UniProtKB-UniRule"/>
</dbReference>
<evidence type="ECO:0000256" key="4">
    <source>
        <dbReference type="ARBA" id="ARBA00022729"/>
    </source>
</evidence>
<dbReference type="PANTHER" id="PTHR30627">
    <property type="entry name" value="PEPTIDOGLYCAN D,D-TRANSPEPTIDASE"/>
    <property type="match status" value="1"/>
</dbReference>
<comment type="caution">
    <text evidence="10">The sequence shown here is derived from an EMBL/GenBank/DDBJ whole genome shotgun (WGS) entry which is preliminary data.</text>
</comment>
<dbReference type="GO" id="GO:0071555">
    <property type="term" value="P:cell wall organization"/>
    <property type="evidence" value="ECO:0007669"/>
    <property type="project" value="TreeGrafter"/>
</dbReference>
<keyword evidence="5 8" id="KW-0378">Hydrolase</keyword>
<dbReference type="InterPro" id="IPR001460">
    <property type="entry name" value="PCN-bd_Tpept"/>
</dbReference>
<comment type="similarity">
    <text evidence="2 8">Belongs to the class-D beta-lactamase family.</text>
</comment>
<gene>
    <name evidence="10" type="ORF">ADN00_10330</name>
</gene>
<evidence type="ECO:0000313" key="10">
    <source>
        <dbReference type="EMBL" id="KPL77070.1"/>
    </source>
</evidence>
<dbReference type="PROSITE" id="PS00337">
    <property type="entry name" value="BETA_LACTAMASE_D"/>
    <property type="match status" value="1"/>
</dbReference>
<dbReference type="Gene3D" id="3.40.710.10">
    <property type="entry name" value="DD-peptidase/beta-lactamase superfamily"/>
    <property type="match status" value="1"/>
</dbReference>
<evidence type="ECO:0000313" key="11">
    <source>
        <dbReference type="Proteomes" id="UP000050417"/>
    </source>
</evidence>
<name>A0A0P6X5D5_9CHLR</name>
<dbReference type="InterPro" id="IPR002137">
    <property type="entry name" value="Beta-lactam_class-D_AS"/>
</dbReference>
<feature type="active site" description="Acyl-ester intermediate" evidence="7">
    <location>
        <position position="56"/>
    </location>
</feature>
<reference evidence="10 11" key="1">
    <citation type="submission" date="2015-07" db="EMBL/GenBank/DDBJ databases">
        <title>Genome sequence of Ornatilinea apprima DSM 23815.</title>
        <authorList>
            <person name="Hemp J."/>
            <person name="Ward L.M."/>
            <person name="Pace L.A."/>
            <person name="Fischer W.W."/>
        </authorList>
    </citation>
    <scope>NUCLEOTIDE SEQUENCE [LARGE SCALE GENOMIC DNA]</scope>
    <source>
        <strain evidence="10 11">P3M-1</strain>
    </source>
</reference>
<evidence type="ECO:0000256" key="7">
    <source>
        <dbReference type="PIRSR" id="PIRSR602137-50"/>
    </source>
</evidence>
<keyword evidence="11" id="KW-1185">Reference proteome</keyword>